<reference evidence="6" key="1">
    <citation type="submission" date="2008-08" db="EMBL/GenBank/DDBJ databases">
        <title>Insights into the genome sequence of a free-living kinetoplastid: Bodo saltans (Kinetoplastida: Euglenozoa).</title>
        <authorList>
            <person name="Jackson A.P."/>
            <person name="Quail M.A."/>
            <person name="Berriman M."/>
        </authorList>
    </citation>
    <scope>NUCLEOTIDE SEQUENCE</scope>
    <source>
        <strain evidence="6">Lake Konstanz</strain>
    </source>
</reference>
<dbReference type="AlphaFoldDB" id="B6DTM4"/>
<accession>B6DTM4</accession>
<dbReference type="Pfam" id="PF22669">
    <property type="entry name" value="Exo_endo_phos2"/>
    <property type="match status" value="1"/>
</dbReference>
<dbReference type="Gene3D" id="2.60.40.10">
    <property type="entry name" value="Immunoglobulins"/>
    <property type="match status" value="1"/>
</dbReference>
<dbReference type="InterPro" id="IPR008936">
    <property type="entry name" value="Rho_GTPase_activation_prot"/>
</dbReference>
<dbReference type="PANTHER" id="PTHR11200">
    <property type="entry name" value="INOSITOL 5-PHOSPHATASE"/>
    <property type="match status" value="1"/>
</dbReference>
<dbReference type="SUPFAM" id="SSF48350">
    <property type="entry name" value="GTPase activation domain, GAP"/>
    <property type="match status" value="1"/>
</dbReference>
<dbReference type="Pfam" id="PF00620">
    <property type="entry name" value="RhoGAP"/>
    <property type="match status" value="1"/>
</dbReference>
<keyword evidence="3" id="KW-0967">Endosome</keyword>
<dbReference type="SUPFAM" id="SSF56219">
    <property type="entry name" value="DNase I-like"/>
    <property type="match status" value="1"/>
</dbReference>
<dbReference type="InterPro" id="IPR046985">
    <property type="entry name" value="IP5"/>
</dbReference>
<dbReference type="PROSITE" id="PS50238">
    <property type="entry name" value="RHOGAP"/>
    <property type="match status" value="1"/>
</dbReference>
<dbReference type="Gene3D" id="1.10.555.10">
    <property type="entry name" value="Rho GTPase activation protein"/>
    <property type="match status" value="1"/>
</dbReference>
<evidence type="ECO:0000256" key="1">
    <source>
        <dbReference type="ARBA" id="ARBA00004146"/>
    </source>
</evidence>
<dbReference type="GO" id="GO:0046856">
    <property type="term" value="P:phosphatidylinositol dephosphorylation"/>
    <property type="evidence" value="ECO:0007669"/>
    <property type="project" value="InterPro"/>
</dbReference>
<evidence type="ECO:0000256" key="3">
    <source>
        <dbReference type="ARBA" id="ARBA00022753"/>
    </source>
</evidence>
<dbReference type="InterPro" id="IPR048869">
    <property type="entry name" value="OCRL-1_2_ASH"/>
</dbReference>
<keyword evidence="4" id="KW-0968">Cytoplasmic vesicle</keyword>
<dbReference type="SMART" id="SM00128">
    <property type="entry name" value="IPPc"/>
    <property type="match status" value="1"/>
</dbReference>
<comment type="subcellular location">
    <subcellularLocation>
        <location evidence="2">Cytoplasmic vesicle</location>
        <location evidence="2">Phagosome membrane</location>
    </subcellularLocation>
    <subcellularLocation>
        <location evidence="1">Early endosome membrane</location>
    </subcellularLocation>
</comment>
<dbReference type="Pfam" id="PF21310">
    <property type="entry name" value="OCRL-like_ASH"/>
    <property type="match status" value="1"/>
</dbReference>
<dbReference type="GO" id="GO:0004439">
    <property type="term" value="F:phosphatidylinositol-4,5-bisphosphate 5-phosphatase activity"/>
    <property type="evidence" value="ECO:0007669"/>
    <property type="project" value="TreeGrafter"/>
</dbReference>
<feature type="domain" description="Rho-GAP" evidence="5">
    <location>
        <begin position="602"/>
        <end position="804"/>
    </location>
</feature>
<dbReference type="InterPro" id="IPR000300">
    <property type="entry name" value="IPPc"/>
</dbReference>
<dbReference type="InterPro" id="IPR000198">
    <property type="entry name" value="RhoGAP_dom"/>
</dbReference>
<dbReference type="InterPro" id="IPR036691">
    <property type="entry name" value="Endo/exonu/phosph_ase_sf"/>
</dbReference>
<dbReference type="InterPro" id="IPR013783">
    <property type="entry name" value="Ig-like_fold"/>
</dbReference>
<organism evidence="6">
    <name type="scientific">Bodo saltans</name>
    <name type="common">Flagellated protozoan</name>
    <dbReference type="NCBI Taxonomy" id="75058"/>
    <lineage>
        <taxon>Eukaryota</taxon>
        <taxon>Discoba</taxon>
        <taxon>Euglenozoa</taxon>
        <taxon>Kinetoplastea</taxon>
        <taxon>Metakinetoplastina</taxon>
        <taxon>Eubodonida</taxon>
        <taxon>Bodonidae</taxon>
        <taxon>Bodo</taxon>
    </lineage>
</organism>
<dbReference type="Gene3D" id="3.60.10.10">
    <property type="entry name" value="Endonuclease/exonuclease/phosphatase"/>
    <property type="match status" value="1"/>
</dbReference>
<dbReference type="GO" id="GO:0007165">
    <property type="term" value="P:signal transduction"/>
    <property type="evidence" value="ECO:0007669"/>
    <property type="project" value="InterPro"/>
</dbReference>
<dbReference type="GO" id="GO:0030670">
    <property type="term" value="C:phagocytic vesicle membrane"/>
    <property type="evidence" value="ECO:0007669"/>
    <property type="project" value="UniProtKB-SubCell"/>
</dbReference>
<evidence type="ECO:0000313" key="6">
    <source>
        <dbReference type="EMBL" id="ACI16057.1"/>
    </source>
</evidence>
<evidence type="ECO:0000256" key="2">
    <source>
        <dbReference type="ARBA" id="ARBA00004580"/>
    </source>
</evidence>
<dbReference type="PANTHER" id="PTHR11200:SF300">
    <property type="entry name" value="TYPE II INOSITOL 1,4,5-TRISPHOSPHATE 5-PHOSPHATASE"/>
    <property type="match status" value="1"/>
</dbReference>
<dbReference type="SMART" id="SM00324">
    <property type="entry name" value="RhoGAP"/>
    <property type="match status" value="1"/>
</dbReference>
<protein>
    <submittedName>
        <fullName evidence="6">Inositol/phosphatidylinositol phosphatase</fullName>
    </submittedName>
</protein>
<proteinExistence type="predicted"/>
<dbReference type="EMBL" id="FJ168557">
    <property type="protein sequence ID" value="ACI16057.1"/>
    <property type="molecule type" value="Genomic_DNA"/>
</dbReference>
<dbReference type="VEuPathDB" id="TriTrypDB:BSAL_50560"/>
<dbReference type="GO" id="GO:0031901">
    <property type="term" value="C:early endosome membrane"/>
    <property type="evidence" value="ECO:0007669"/>
    <property type="project" value="UniProtKB-SubCell"/>
</dbReference>
<evidence type="ECO:0000259" key="5">
    <source>
        <dbReference type="PROSITE" id="PS50238"/>
    </source>
</evidence>
<name>B6DTM4_BODSA</name>
<evidence type="ECO:0000256" key="4">
    <source>
        <dbReference type="ARBA" id="ARBA00023329"/>
    </source>
</evidence>
<sequence>MSGVLPVYRDRAEVEQRGLQDRIRSLPQQRQAQDFTREERWVQLELPFYHDQFTKVDDISICVTTFNVGCKKPPADIGPLVRKEYNGKPVDIIVVGFQEVDMSASAMWKVETETAIPWVTGLAAELDADKYYPQATAATSQSPQTPAASSNSSQISFYHAGVADNALGMSNGGKYVMLCCKQLVGLLLCAFVRRPLVEFVSDVQVASTATGALGSVGNKGGVALSMTLHMTKFCFITAHLAAGQNHVNKRNEDIHTILTTTDFNAAKRAAITSQHVYDADDIPPVKFPKDHDIIIVAGDLNYRVDMPYETAIRLAAPGGGANCNVEALLREDQLIREMKSQHSPWRGFVDLIPTFPPSYRYDMGTCTYDTSEKKRVPSFTDRILHWSRKKSLGDRITVGVLTSLQEVMSSDHKPVQLLGTVPVRVSVPEKRDAVVTSLREKCVTLGLDKLAAAQTTLSESQLDFGIQEFHHCRAQRSLFLNNKGECTASFRIFRQQNDASQGMWLRVTPQTTNVLPGESAEISVEVVLERVSLRWMKMWMPYRGQASVRIKSNLIVHVLGGPVHVVECATIVHPSVFGNSLDNIIRLESNSCLDAYSQSTPPDVSTTVSKPRLPKELWYLCDAIFKRGPKTPGLFTEAGAPDVCASIMSFLDRNNKPLPDDYPVDAIATCLLTFLVSLQETVVPAPLYQSALSAIRTGGKVPLFFVQQQLSPLHANVFLYVMSLMNYLLRPAFTSANELTPQTVAQMMSQTLMPRPSEDGVSHAADAGGHAAVAAAGSSSAAASDTRTSQAPTNHLAAITPQQLRHVIQQDHDDAVKFMLYFLTPPPSNMSS</sequence>